<dbReference type="GO" id="GO:0035999">
    <property type="term" value="P:tetrahydrofolate interconversion"/>
    <property type="evidence" value="ECO:0007669"/>
    <property type="project" value="UniProtKB-UniPathway"/>
</dbReference>
<evidence type="ECO:0000313" key="11">
    <source>
        <dbReference type="Proteomes" id="UP000053958"/>
    </source>
</evidence>
<dbReference type="InterPro" id="IPR029041">
    <property type="entry name" value="FAD-linked_oxidoreductase-like"/>
</dbReference>
<evidence type="ECO:0000313" key="10">
    <source>
        <dbReference type="EMBL" id="KKA19615.1"/>
    </source>
</evidence>
<keyword evidence="6" id="KW-0521">NADP</keyword>
<dbReference type="PANTHER" id="PTHR45754:SF1">
    <property type="entry name" value="METHYLENETETRAHYDROFOLATE REDUCTASE 1"/>
    <property type="match status" value="1"/>
</dbReference>
<organism evidence="10 11">
    <name type="scientific">Rasamsonia emersonii (strain ATCC 16479 / CBS 393.64 / IMI 116815)</name>
    <dbReference type="NCBI Taxonomy" id="1408163"/>
    <lineage>
        <taxon>Eukaryota</taxon>
        <taxon>Fungi</taxon>
        <taxon>Dikarya</taxon>
        <taxon>Ascomycota</taxon>
        <taxon>Pezizomycotina</taxon>
        <taxon>Eurotiomycetes</taxon>
        <taxon>Eurotiomycetidae</taxon>
        <taxon>Eurotiales</taxon>
        <taxon>Trichocomaceae</taxon>
        <taxon>Rasamsonia</taxon>
    </lineage>
</organism>
<dbReference type="Gene3D" id="3.20.20.220">
    <property type="match status" value="1"/>
</dbReference>
<evidence type="ECO:0000256" key="7">
    <source>
        <dbReference type="ARBA" id="ARBA00023002"/>
    </source>
</evidence>
<keyword evidence="11" id="KW-1185">Reference proteome</keyword>
<evidence type="ECO:0000256" key="4">
    <source>
        <dbReference type="ARBA" id="ARBA00022630"/>
    </source>
</evidence>
<dbReference type="AlphaFoldDB" id="A0A0F4YNC1"/>
<evidence type="ECO:0000256" key="5">
    <source>
        <dbReference type="ARBA" id="ARBA00022827"/>
    </source>
</evidence>
<dbReference type="Proteomes" id="UP000053958">
    <property type="component" value="Unassembled WGS sequence"/>
</dbReference>
<dbReference type="Pfam" id="PF02219">
    <property type="entry name" value="MTHFR"/>
    <property type="match status" value="1"/>
</dbReference>
<dbReference type="GO" id="GO:0004489">
    <property type="term" value="F:methylenetetrahydrofolate reductase [NAD(P)H] activity"/>
    <property type="evidence" value="ECO:0007669"/>
    <property type="project" value="UniProtKB-EC"/>
</dbReference>
<name>A0A0F4YNC1_RASE3</name>
<comment type="similarity">
    <text evidence="3">Belongs to the methylenetetrahydrofolate reductase family.</text>
</comment>
<accession>A0A0F4YNC1</accession>
<evidence type="ECO:0000256" key="1">
    <source>
        <dbReference type="ARBA" id="ARBA00001974"/>
    </source>
</evidence>
<feature type="domain" description="MTHFR SAM-binding regulatory" evidence="9">
    <location>
        <begin position="614"/>
        <end position="683"/>
    </location>
</feature>
<dbReference type="OrthoDB" id="16284at2759"/>
<reference evidence="10 11" key="1">
    <citation type="submission" date="2015-04" db="EMBL/GenBank/DDBJ databases">
        <authorList>
            <person name="Heijne W.H."/>
            <person name="Fedorova N.D."/>
            <person name="Nierman W.C."/>
            <person name="Vollebregt A.W."/>
            <person name="Zhao Z."/>
            <person name="Wu L."/>
            <person name="Kumar M."/>
            <person name="Stam H."/>
            <person name="van den Berg M.A."/>
            <person name="Pel H.J."/>
        </authorList>
    </citation>
    <scope>NUCLEOTIDE SEQUENCE [LARGE SCALE GENOMIC DNA]</scope>
    <source>
        <strain evidence="10 11">CBS 393.64</strain>
    </source>
</reference>
<proteinExistence type="inferred from homology"/>
<dbReference type="UniPathway" id="UPA00193"/>
<sequence>MEKIIDKIAALPPDAHYFSLEFFPPKTQMGSVNLQARLERMARALRPLFVTVTWGAGGTTATKSLELAEICQRQLQLTTCLHLTCTNMNRKLVDEALEEAKVLGIRNILALRGDPPRSEEYNIDGDDENDSNKEFTYAVDLVRYIRRVHGDYFCIGVAAYPEGHPGDSYTEPQDPVKDLPYLVEKVKAGADFIMTQLTYDLEAYRKFEEMLRNHESGVFKTIPIIPGLMPIQSYNILTRVTKLSHANIPPHILSRVEEVKSDDEKVKQVGVDILSEIVDGIKDIPCPGPRGFHFYTLNLEKSVSFVLERCDLIPPMTEDNDELDRDRDIAVIAAAQNGVLDENQKRSRRRASSINSQPYNRVIVDKLRVPSEKSSGGSFSYETTALSAGVPAMNPPPRSTTLQISEGVGSLGREATWDDFPNGRWGDARSPAFGEIDGYGPSLHVSATVARRLWGYPTSRSDINTLFRRHVSGELHIVPWSEGGAPEETGGLNAETATIRTELLKLIDKGWWTLASQPAVNGVRSDHPIFGWGPPGEGFVFQKAFVEFFCPGEDYQSYIKPLLQRYGEDEFAWFATNAAGDFESSFSLATGTTTTTTGAGTGSAADEFSELHDNSRGMAVTWGVFRGKEITTPTIIEEVSFRAWGDEAYRIWDEWRRIYPRGSPTERFLDATKKDVWLVCVIGQRYGAGTEPGSAEEDREAKMLWRVLAGEEQEPDYDPIDHDDTGTLKKIERGMEWNLYYPEMKYYVCSESGPLTSLLNDFMN</sequence>
<keyword evidence="7 10" id="KW-0560">Oxidoreductase</keyword>
<evidence type="ECO:0000256" key="2">
    <source>
        <dbReference type="ARBA" id="ARBA00004777"/>
    </source>
</evidence>
<evidence type="ECO:0000256" key="6">
    <source>
        <dbReference type="ARBA" id="ARBA00022857"/>
    </source>
</evidence>
<dbReference type="InterPro" id="IPR053806">
    <property type="entry name" value="MTHFR_C"/>
</dbReference>
<dbReference type="Pfam" id="PF21895">
    <property type="entry name" value="MTHFR_C"/>
    <property type="match status" value="2"/>
</dbReference>
<dbReference type="InterPro" id="IPR003171">
    <property type="entry name" value="Mehydrof_redctse-like"/>
</dbReference>
<dbReference type="GeneID" id="25318700"/>
<dbReference type="CDD" id="cd00537">
    <property type="entry name" value="MTHFR"/>
    <property type="match status" value="1"/>
</dbReference>
<dbReference type="EMBL" id="LASV01000333">
    <property type="protein sequence ID" value="KKA19615.1"/>
    <property type="molecule type" value="Genomic_DNA"/>
</dbReference>
<protein>
    <submittedName>
        <fullName evidence="10">Methylenetetrahydrofolate reductase (NAD(P)H)</fullName>
        <ecNumber evidence="10">1.5.1.20</ecNumber>
    </submittedName>
</protein>
<keyword evidence="5" id="KW-0274">FAD</keyword>
<dbReference type="GO" id="GO:0071949">
    <property type="term" value="F:FAD binding"/>
    <property type="evidence" value="ECO:0007669"/>
    <property type="project" value="TreeGrafter"/>
</dbReference>
<evidence type="ECO:0000256" key="8">
    <source>
        <dbReference type="RuleBase" id="RU004254"/>
    </source>
</evidence>
<comment type="pathway">
    <text evidence="2 8">One-carbon metabolism; tetrahydrofolate interconversion.</text>
</comment>
<evidence type="ECO:0000256" key="3">
    <source>
        <dbReference type="ARBA" id="ARBA00006743"/>
    </source>
</evidence>
<dbReference type="EC" id="1.5.1.20" evidence="10"/>
<dbReference type="InterPro" id="IPR004621">
    <property type="entry name" value="Fadh2_euk"/>
</dbReference>
<dbReference type="NCBIfam" id="TIGR00677">
    <property type="entry name" value="fadh2_euk"/>
    <property type="match status" value="1"/>
</dbReference>
<dbReference type="GO" id="GO:0005829">
    <property type="term" value="C:cytosol"/>
    <property type="evidence" value="ECO:0007669"/>
    <property type="project" value="TreeGrafter"/>
</dbReference>
<evidence type="ECO:0000259" key="9">
    <source>
        <dbReference type="Pfam" id="PF21895"/>
    </source>
</evidence>
<dbReference type="RefSeq" id="XP_013326227.1">
    <property type="nucleotide sequence ID" value="XM_013470773.1"/>
</dbReference>
<feature type="domain" description="MTHFR SAM-binding regulatory" evidence="9">
    <location>
        <begin position="413"/>
        <end position="566"/>
    </location>
</feature>
<comment type="caution">
    <text evidence="10">The sequence shown here is derived from an EMBL/GenBank/DDBJ whole genome shotgun (WGS) entry which is preliminary data.</text>
</comment>
<dbReference type="FunFam" id="3.20.20.220:FF:000002">
    <property type="entry name" value="Methylenetetrahydrofolate reductase"/>
    <property type="match status" value="1"/>
</dbReference>
<keyword evidence="4" id="KW-0285">Flavoprotein</keyword>
<gene>
    <name evidence="10" type="ORF">T310_6398</name>
</gene>
<comment type="cofactor">
    <cofactor evidence="1">
        <name>FAD</name>
        <dbReference type="ChEBI" id="CHEBI:57692"/>
    </cofactor>
</comment>
<dbReference type="PANTHER" id="PTHR45754">
    <property type="entry name" value="METHYLENETETRAHYDROFOLATE REDUCTASE"/>
    <property type="match status" value="1"/>
</dbReference>
<dbReference type="GO" id="GO:0009086">
    <property type="term" value="P:methionine biosynthetic process"/>
    <property type="evidence" value="ECO:0007669"/>
    <property type="project" value="TreeGrafter"/>
</dbReference>
<dbReference type="STRING" id="1408163.A0A0F4YNC1"/>
<dbReference type="SUPFAM" id="SSF51730">
    <property type="entry name" value="FAD-linked oxidoreductase"/>
    <property type="match status" value="1"/>
</dbReference>